<evidence type="ECO:0000313" key="2">
    <source>
        <dbReference type="EMBL" id="JAS41696.1"/>
    </source>
</evidence>
<dbReference type="Gene3D" id="1.20.5.1180">
    <property type="entry name" value="Geminin coiled-coil domain"/>
    <property type="match status" value="1"/>
</dbReference>
<dbReference type="InterPro" id="IPR022786">
    <property type="entry name" value="Geminin/Multicilin"/>
</dbReference>
<feature type="non-terminal residue" evidence="2">
    <location>
        <position position="1"/>
    </location>
</feature>
<dbReference type="EMBL" id="GECZ01028073">
    <property type="protein sequence ID" value="JAS41696.1"/>
    <property type="molecule type" value="Transcribed_RNA"/>
</dbReference>
<dbReference type="SUPFAM" id="SSF111469">
    <property type="entry name" value="Geminin coiled-coil domain"/>
    <property type="match status" value="1"/>
</dbReference>
<evidence type="ECO:0000256" key="1">
    <source>
        <dbReference type="SAM" id="MobiDB-lite"/>
    </source>
</evidence>
<dbReference type="Pfam" id="PF07412">
    <property type="entry name" value="Geminin"/>
    <property type="match status" value="1"/>
</dbReference>
<gene>
    <name evidence="2" type="ORF">g.50645</name>
</gene>
<feature type="region of interest" description="Disordered" evidence="1">
    <location>
        <begin position="74"/>
        <end position="111"/>
    </location>
</feature>
<dbReference type="AlphaFoldDB" id="A0A1B6EUR3"/>
<feature type="compositionally biased region" description="Basic and acidic residues" evidence="1">
    <location>
        <begin position="78"/>
        <end position="96"/>
    </location>
</feature>
<sequence>QISPGRFYLLARYHTIMKVKLTRSASCEIKKPLKDIQRVSVVDKENLVSEDQVLKNVYVKNKPDKPKAVIQSIDEEEKVNSEPEAAKNNEITETKSSEAITAEDLTSDEPSENYWKKLAEKLQYKYQKALDENEEL</sequence>
<accession>A0A1B6EUR3</accession>
<reference evidence="2" key="1">
    <citation type="submission" date="2015-11" db="EMBL/GenBank/DDBJ databases">
        <title>De novo transcriptome assembly of four potential Pierce s Disease insect vectors from Arizona vineyards.</title>
        <authorList>
            <person name="Tassone E.E."/>
        </authorList>
    </citation>
    <scope>NUCLEOTIDE SEQUENCE</scope>
</reference>
<name>A0A1B6EUR3_9HEMI</name>
<organism evidence="2">
    <name type="scientific">Cuerna arida</name>
    <dbReference type="NCBI Taxonomy" id="1464854"/>
    <lineage>
        <taxon>Eukaryota</taxon>
        <taxon>Metazoa</taxon>
        <taxon>Ecdysozoa</taxon>
        <taxon>Arthropoda</taxon>
        <taxon>Hexapoda</taxon>
        <taxon>Insecta</taxon>
        <taxon>Pterygota</taxon>
        <taxon>Neoptera</taxon>
        <taxon>Paraneoptera</taxon>
        <taxon>Hemiptera</taxon>
        <taxon>Auchenorrhyncha</taxon>
        <taxon>Membracoidea</taxon>
        <taxon>Cicadellidae</taxon>
        <taxon>Cicadellinae</taxon>
        <taxon>Proconiini</taxon>
        <taxon>Cuerna</taxon>
    </lineage>
</organism>
<protein>
    <submittedName>
        <fullName evidence="2">Uncharacterized protein</fullName>
    </submittedName>
</protein>
<proteinExistence type="predicted"/>
<dbReference type="GO" id="GO:0006275">
    <property type="term" value="P:regulation of DNA replication"/>
    <property type="evidence" value="ECO:0007669"/>
    <property type="project" value="InterPro"/>
</dbReference>
<feature type="non-terminal residue" evidence="2">
    <location>
        <position position="136"/>
    </location>
</feature>